<comment type="similarity">
    <text evidence="6">Belongs to the exbB/tolQ family.</text>
</comment>
<feature type="transmembrane region" description="Helical" evidence="8">
    <location>
        <begin position="26"/>
        <end position="46"/>
    </location>
</feature>
<keyword evidence="2" id="KW-1003">Cell membrane</keyword>
<feature type="coiled-coil region" evidence="7">
    <location>
        <begin position="560"/>
        <end position="594"/>
    </location>
</feature>
<dbReference type="Pfam" id="PF01618">
    <property type="entry name" value="MotA_ExbB"/>
    <property type="match status" value="1"/>
</dbReference>
<keyword evidence="7" id="KW-0175">Coiled coil</keyword>
<organism evidence="10 11">
    <name type="scientific">Salipaludibacillus keqinensis</name>
    <dbReference type="NCBI Taxonomy" id="2045207"/>
    <lineage>
        <taxon>Bacteria</taxon>
        <taxon>Bacillati</taxon>
        <taxon>Bacillota</taxon>
        <taxon>Bacilli</taxon>
        <taxon>Bacillales</taxon>
        <taxon>Bacillaceae</taxon>
    </lineage>
</organism>
<dbReference type="RefSeq" id="WP_110608313.1">
    <property type="nucleotide sequence ID" value="NZ_PDOD01000001.1"/>
</dbReference>
<dbReference type="AlphaFoldDB" id="A0A323TIW1"/>
<keyword evidence="5 8" id="KW-0472">Membrane</keyword>
<comment type="caution">
    <text evidence="10">The sequence shown here is derived from an EMBL/GenBank/DDBJ whole genome shotgun (WGS) entry which is preliminary data.</text>
</comment>
<evidence type="ECO:0000256" key="5">
    <source>
        <dbReference type="ARBA" id="ARBA00023136"/>
    </source>
</evidence>
<feature type="domain" description="MotA/TolQ/ExbB proton channel" evidence="9">
    <location>
        <begin position="107"/>
        <end position="177"/>
    </location>
</feature>
<evidence type="ECO:0000313" key="11">
    <source>
        <dbReference type="Proteomes" id="UP000248214"/>
    </source>
</evidence>
<evidence type="ECO:0000256" key="2">
    <source>
        <dbReference type="ARBA" id="ARBA00022475"/>
    </source>
</evidence>
<evidence type="ECO:0000256" key="4">
    <source>
        <dbReference type="ARBA" id="ARBA00022989"/>
    </source>
</evidence>
<dbReference type="GO" id="GO:0005886">
    <property type="term" value="C:plasma membrane"/>
    <property type="evidence" value="ECO:0007669"/>
    <property type="project" value="UniProtKB-SubCell"/>
</dbReference>
<feature type="transmembrane region" description="Helical" evidence="8">
    <location>
        <begin position="116"/>
        <end position="136"/>
    </location>
</feature>
<comment type="subcellular location">
    <subcellularLocation>
        <location evidence="1">Cell membrane</location>
        <topology evidence="1">Multi-pass membrane protein</topology>
    </subcellularLocation>
    <subcellularLocation>
        <location evidence="6">Membrane</location>
        <topology evidence="6">Multi-pass membrane protein</topology>
    </subcellularLocation>
</comment>
<feature type="transmembrane region" description="Helical" evidence="8">
    <location>
        <begin position="156"/>
        <end position="178"/>
    </location>
</feature>
<dbReference type="EMBL" id="PDOD01000001">
    <property type="protein sequence ID" value="PYZ94679.1"/>
    <property type="molecule type" value="Genomic_DNA"/>
</dbReference>
<dbReference type="OrthoDB" id="2809136at2"/>
<name>A0A323TIW1_9BACI</name>
<proteinExistence type="inferred from homology"/>
<evidence type="ECO:0000313" key="10">
    <source>
        <dbReference type="EMBL" id="PYZ94679.1"/>
    </source>
</evidence>
<evidence type="ECO:0000256" key="7">
    <source>
        <dbReference type="SAM" id="Coils"/>
    </source>
</evidence>
<dbReference type="Gene3D" id="1.10.287.950">
    <property type="entry name" value="Methyl-accepting chemotaxis protein"/>
    <property type="match status" value="1"/>
</dbReference>
<keyword evidence="6" id="KW-0813">Transport</keyword>
<gene>
    <name evidence="10" type="ORF">CR194_03875</name>
</gene>
<evidence type="ECO:0000256" key="6">
    <source>
        <dbReference type="RuleBase" id="RU004057"/>
    </source>
</evidence>
<evidence type="ECO:0000256" key="8">
    <source>
        <dbReference type="SAM" id="Phobius"/>
    </source>
</evidence>
<evidence type="ECO:0000256" key="3">
    <source>
        <dbReference type="ARBA" id="ARBA00022692"/>
    </source>
</evidence>
<protein>
    <recommendedName>
        <fullName evidence="9">MotA/TolQ/ExbB proton channel domain-containing protein</fullName>
    </recommendedName>
</protein>
<dbReference type="Proteomes" id="UP000248214">
    <property type="component" value="Unassembled WGS sequence"/>
</dbReference>
<dbReference type="Gene3D" id="1.10.287.1490">
    <property type="match status" value="1"/>
</dbReference>
<accession>A0A323TIW1</accession>
<keyword evidence="3 8" id="KW-0812">Transmembrane</keyword>
<keyword evidence="4 8" id="KW-1133">Transmembrane helix</keyword>
<dbReference type="GO" id="GO:0015031">
    <property type="term" value="P:protein transport"/>
    <property type="evidence" value="ECO:0007669"/>
    <property type="project" value="UniProtKB-KW"/>
</dbReference>
<keyword evidence="11" id="KW-1185">Reference proteome</keyword>
<keyword evidence="6" id="KW-0653">Protein transport</keyword>
<evidence type="ECO:0000256" key="1">
    <source>
        <dbReference type="ARBA" id="ARBA00004651"/>
    </source>
</evidence>
<dbReference type="InterPro" id="IPR002898">
    <property type="entry name" value="MotA_ExbB_proton_chnl"/>
</dbReference>
<evidence type="ECO:0000259" key="9">
    <source>
        <dbReference type="Pfam" id="PF01618"/>
    </source>
</evidence>
<sequence>MIEGILKLVMSEQQAQSILANQVIEFIFMVLFISFAIAFVVHMLLFTRLKRIRHFLHASDSLDIDPLRSFKADFDQKQQEESVKVDTFVQQKFSSWRVFNVPVVSLIKMIQMTVSMFILVGVLGTFIGLTMSLGSINASGDQLVENVAAVLAGIDVAFYTSIAGMGLSLIMTILLRLANTEYLLTDIMLKMEAHLEETEPDAMARLIEVSRNIHSSIDRLRETNQQSLQNIENAFKGFQEYTVGLQKSAEDLGKFNDGLAKNLKDFTSLFKSIKGVTESFSGSVTKLNNNFDQLFSYFEKMDKRNERMSQAFQYTYKKIEDLATSQMKAMNHFEESVEDWKEYISSVAESQASTQGQFEKLTAQSDQLVKLMKENNKQFKGIFGDDVSSKLAGIHSSLRDLTSDFEKLGSSIVQLPEALETINRTQNEYRHLLSDRFEELKQFNQEFNQHLKSHARDSAAFEKQVHEASSSYEQMGMKNNQLIREINRTVHQMTDSFTQRESQVEGSVDVLKDTLARYVSNLEGTLGDKLDKVSRNLGEYVVDMNGAIKKEFKQISDITDENQQKNIRLTQQAMQDLSQEFQHLNRQLQSFSHEMIKEPSRVKVASND</sequence>
<reference evidence="10 11" key="1">
    <citation type="submission" date="2017-10" db="EMBL/GenBank/DDBJ databases">
        <title>Bacillus sp. nov., a halophilic bacterium isolated from a Keqin Lake.</title>
        <authorList>
            <person name="Wang H."/>
        </authorList>
    </citation>
    <scope>NUCLEOTIDE SEQUENCE [LARGE SCALE GENOMIC DNA]</scope>
    <source>
        <strain evidence="10 11">KQ-12</strain>
    </source>
</reference>